<dbReference type="GeneID" id="17277360"/>
<name>A0A0D3K8K3_EMIH1</name>
<evidence type="ECO:0000256" key="2">
    <source>
        <dbReference type="SAM" id="SignalP"/>
    </source>
</evidence>
<feature type="region of interest" description="Disordered" evidence="1">
    <location>
        <begin position="42"/>
        <end position="74"/>
    </location>
</feature>
<dbReference type="Proteomes" id="UP000013827">
    <property type="component" value="Unassembled WGS sequence"/>
</dbReference>
<evidence type="ECO:0000256" key="1">
    <source>
        <dbReference type="SAM" id="MobiDB-lite"/>
    </source>
</evidence>
<feature type="compositionally biased region" description="Pro residues" evidence="1">
    <location>
        <begin position="51"/>
        <end position="71"/>
    </location>
</feature>
<accession>A0A0D3K8K3</accession>
<dbReference type="Gene3D" id="2.40.128.20">
    <property type="match status" value="1"/>
</dbReference>
<reference evidence="4" key="1">
    <citation type="journal article" date="2013" name="Nature">
        <title>Pan genome of the phytoplankton Emiliania underpins its global distribution.</title>
        <authorList>
            <person name="Read B.A."/>
            <person name="Kegel J."/>
            <person name="Klute M.J."/>
            <person name="Kuo A."/>
            <person name="Lefebvre S.C."/>
            <person name="Maumus F."/>
            <person name="Mayer C."/>
            <person name="Miller J."/>
            <person name="Monier A."/>
            <person name="Salamov A."/>
            <person name="Young J."/>
            <person name="Aguilar M."/>
            <person name="Claverie J.M."/>
            <person name="Frickenhaus S."/>
            <person name="Gonzalez K."/>
            <person name="Herman E.K."/>
            <person name="Lin Y.C."/>
            <person name="Napier J."/>
            <person name="Ogata H."/>
            <person name="Sarno A.F."/>
            <person name="Shmutz J."/>
            <person name="Schroeder D."/>
            <person name="de Vargas C."/>
            <person name="Verret F."/>
            <person name="von Dassow P."/>
            <person name="Valentin K."/>
            <person name="Van de Peer Y."/>
            <person name="Wheeler G."/>
            <person name="Dacks J.B."/>
            <person name="Delwiche C.F."/>
            <person name="Dyhrman S.T."/>
            <person name="Glockner G."/>
            <person name="John U."/>
            <person name="Richards T."/>
            <person name="Worden A.Z."/>
            <person name="Zhang X."/>
            <person name="Grigoriev I.V."/>
            <person name="Allen A.E."/>
            <person name="Bidle K."/>
            <person name="Borodovsky M."/>
            <person name="Bowler C."/>
            <person name="Brownlee C."/>
            <person name="Cock J.M."/>
            <person name="Elias M."/>
            <person name="Gladyshev V.N."/>
            <person name="Groth M."/>
            <person name="Guda C."/>
            <person name="Hadaegh A."/>
            <person name="Iglesias-Rodriguez M.D."/>
            <person name="Jenkins J."/>
            <person name="Jones B.M."/>
            <person name="Lawson T."/>
            <person name="Leese F."/>
            <person name="Lindquist E."/>
            <person name="Lobanov A."/>
            <person name="Lomsadze A."/>
            <person name="Malik S.B."/>
            <person name="Marsh M.E."/>
            <person name="Mackinder L."/>
            <person name="Mock T."/>
            <person name="Mueller-Roeber B."/>
            <person name="Pagarete A."/>
            <person name="Parker M."/>
            <person name="Probert I."/>
            <person name="Quesneville H."/>
            <person name="Raines C."/>
            <person name="Rensing S.A."/>
            <person name="Riano-Pachon D.M."/>
            <person name="Richier S."/>
            <person name="Rokitta S."/>
            <person name="Shiraiwa Y."/>
            <person name="Soanes D.M."/>
            <person name="van der Giezen M."/>
            <person name="Wahlund T.M."/>
            <person name="Williams B."/>
            <person name="Wilson W."/>
            <person name="Wolfe G."/>
            <person name="Wurch L.L."/>
        </authorList>
    </citation>
    <scope>NUCLEOTIDE SEQUENCE</scope>
</reference>
<feature type="signal peptide" evidence="2">
    <location>
        <begin position="1"/>
        <end position="17"/>
    </location>
</feature>
<sequence length="240" mass="26000">MTFQFLLLALPITAAVPQPLTSVDVEKYVGRWYQVRADSRSRPTRPLHWTPAPPTSPPPSPLSSPPPPSPNPQTYASATVKFTFELGGNCVTADYAATSAPGVVSVLNTVRLFPNLAYWFPRIFTGVKINGFAAQSPDTAGALSVALGPLVGGAADQRFSDPGNYWIVKLGAVVDGKYDYAIVSEGSMSQLYVLVRNVERFRANDETEVLGWLEEQGFTSPLSKPLPTNQDGCNYEVYDA</sequence>
<evidence type="ECO:0000313" key="3">
    <source>
        <dbReference type="EnsemblProtists" id="EOD32088"/>
    </source>
</evidence>
<keyword evidence="4" id="KW-1185">Reference proteome</keyword>
<keyword evidence="2" id="KW-0732">Signal</keyword>
<proteinExistence type="predicted"/>
<dbReference type="InterPro" id="IPR012674">
    <property type="entry name" value="Calycin"/>
</dbReference>
<evidence type="ECO:0000313" key="4">
    <source>
        <dbReference type="Proteomes" id="UP000013827"/>
    </source>
</evidence>
<dbReference type="KEGG" id="ehx:EMIHUDRAFT_309573"/>
<reference evidence="3" key="2">
    <citation type="submission" date="2024-10" db="UniProtKB">
        <authorList>
            <consortium name="EnsemblProtists"/>
        </authorList>
    </citation>
    <scope>IDENTIFICATION</scope>
</reference>
<feature type="chain" id="PRO_5044282972" description="Lipocalin/cytosolic fatty-acid binding domain-containing protein" evidence="2">
    <location>
        <begin position="18"/>
        <end position="240"/>
    </location>
</feature>
<dbReference type="HOGENOM" id="CLU_1158214_0_0_1"/>
<dbReference type="PaxDb" id="2903-EOD32088"/>
<dbReference type="PANTHER" id="PTHR37437:SF1">
    <property type="entry name" value="LIPOCALIN-RELATED PROTEIN"/>
    <property type="match status" value="1"/>
</dbReference>
<evidence type="ECO:0008006" key="5">
    <source>
        <dbReference type="Google" id="ProtNLM"/>
    </source>
</evidence>
<dbReference type="EnsemblProtists" id="EOD32088">
    <property type="protein sequence ID" value="EOD32088"/>
    <property type="gene ID" value="EMIHUDRAFT_309573"/>
</dbReference>
<dbReference type="RefSeq" id="XP_005784517.1">
    <property type="nucleotide sequence ID" value="XM_005784460.1"/>
</dbReference>
<dbReference type="eggNOG" id="ENOG502S70D">
    <property type="taxonomic scope" value="Eukaryota"/>
</dbReference>
<dbReference type="SUPFAM" id="SSF50814">
    <property type="entry name" value="Lipocalins"/>
    <property type="match status" value="1"/>
</dbReference>
<dbReference type="AlphaFoldDB" id="A0A0D3K8K3"/>
<protein>
    <recommendedName>
        <fullName evidence="5">Lipocalin/cytosolic fatty-acid binding domain-containing protein</fullName>
    </recommendedName>
</protein>
<dbReference type="PANTHER" id="PTHR37437">
    <property type="entry name" value="LIPOCALIN-RELATED PROTEIN-RELATED"/>
    <property type="match status" value="1"/>
</dbReference>
<organism evidence="3 4">
    <name type="scientific">Emiliania huxleyi (strain CCMP1516)</name>
    <dbReference type="NCBI Taxonomy" id="280463"/>
    <lineage>
        <taxon>Eukaryota</taxon>
        <taxon>Haptista</taxon>
        <taxon>Haptophyta</taxon>
        <taxon>Prymnesiophyceae</taxon>
        <taxon>Isochrysidales</taxon>
        <taxon>Noelaerhabdaceae</taxon>
        <taxon>Emiliania</taxon>
    </lineage>
</organism>